<sequence length="454" mass="50933">MNNKSMKIIVRYIIRIIFIVFIVLAINYSLFLFIIRYSPMAKEPTTTVKIIAEELNGDNKQLTDKTTKVIQKNNLWVQLVNASGYVIYSYNEPDDIYNYYSINDIAKLSKSYLNDYPVYLWESGRNLVILGYPKNTISKYNWFIPTNVINNLPLTLVVIMLMNLIITIILSIILSRKLTKPLGNIIKAISSLKEEQEVKLKEKGIFKDLAENINETSEIIRDKNHKIKLRDTAVSNWLTGISHDIRTPLSMILGYSALMEGDATLSEEVHSQARIITENAVRLSDLITDLNLASSLQYQLIPLNLSLVKLSSIARKAVAKGVNSGILKNSSIDLIIQDESASALLDEALFLRAIINLIANSAKHNKQGCNITVTVPNTNEYDYVSIIVSDNGSGIPKDKIERINGYDYFNAWINKSNGLGLVIVKSIIETHHGQMVIESEKGKGTTIVIRIPAG</sequence>
<dbReference type="SMART" id="SM00387">
    <property type="entry name" value="HATPase_c"/>
    <property type="match status" value="1"/>
</dbReference>
<dbReference type="GO" id="GO:0000155">
    <property type="term" value="F:phosphorelay sensor kinase activity"/>
    <property type="evidence" value="ECO:0007669"/>
    <property type="project" value="InterPro"/>
</dbReference>
<dbReference type="RefSeq" id="WP_073012129.1">
    <property type="nucleotide sequence ID" value="NZ_FQZO01000011.1"/>
</dbReference>
<evidence type="ECO:0000313" key="10">
    <source>
        <dbReference type="Proteomes" id="UP000184080"/>
    </source>
</evidence>
<keyword evidence="5 9" id="KW-0418">Kinase</keyword>
<dbReference type="InterPro" id="IPR004358">
    <property type="entry name" value="Sig_transdc_His_kin-like_C"/>
</dbReference>
<keyword evidence="10" id="KW-1185">Reference proteome</keyword>
<dbReference type="SUPFAM" id="SSF55874">
    <property type="entry name" value="ATPase domain of HSP90 chaperone/DNA topoisomerase II/histidine kinase"/>
    <property type="match status" value="1"/>
</dbReference>
<keyword evidence="3" id="KW-0597">Phosphoprotein</keyword>
<dbReference type="PANTHER" id="PTHR43711:SF26">
    <property type="entry name" value="SENSOR HISTIDINE KINASE RCSC"/>
    <property type="match status" value="1"/>
</dbReference>
<dbReference type="PANTHER" id="PTHR43711">
    <property type="entry name" value="TWO-COMPONENT HISTIDINE KINASE"/>
    <property type="match status" value="1"/>
</dbReference>
<evidence type="ECO:0000256" key="3">
    <source>
        <dbReference type="ARBA" id="ARBA00022553"/>
    </source>
</evidence>
<dbReference type="Gene3D" id="3.30.565.10">
    <property type="entry name" value="Histidine kinase-like ATPase, C-terminal domain"/>
    <property type="match status" value="1"/>
</dbReference>
<evidence type="ECO:0000313" key="9">
    <source>
        <dbReference type="EMBL" id="SHJ95793.1"/>
    </source>
</evidence>
<dbReference type="SUPFAM" id="SSF47384">
    <property type="entry name" value="Homodimeric domain of signal transducing histidine kinase"/>
    <property type="match status" value="1"/>
</dbReference>
<dbReference type="Proteomes" id="UP000184080">
    <property type="component" value="Unassembled WGS sequence"/>
</dbReference>
<evidence type="ECO:0000259" key="8">
    <source>
        <dbReference type="PROSITE" id="PS50109"/>
    </source>
</evidence>
<dbReference type="Gene3D" id="6.10.340.10">
    <property type="match status" value="1"/>
</dbReference>
<feature type="transmembrane region" description="Helical" evidence="7">
    <location>
        <begin position="12"/>
        <end position="35"/>
    </location>
</feature>
<evidence type="ECO:0000256" key="2">
    <source>
        <dbReference type="ARBA" id="ARBA00012438"/>
    </source>
</evidence>
<keyword evidence="6" id="KW-0902">Two-component regulatory system</keyword>
<keyword evidence="7" id="KW-0812">Transmembrane</keyword>
<gene>
    <name evidence="9" type="ORF">SAMN05444401_0235</name>
</gene>
<dbReference type="InterPro" id="IPR036097">
    <property type="entry name" value="HisK_dim/P_sf"/>
</dbReference>
<dbReference type="CDD" id="cd00082">
    <property type="entry name" value="HisKA"/>
    <property type="match status" value="1"/>
</dbReference>
<dbReference type="CDD" id="cd00075">
    <property type="entry name" value="HATPase"/>
    <property type="match status" value="1"/>
</dbReference>
<reference evidence="9 10" key="1">
    <citation type="submission" date="2016-11" db="EMBL/GenBank/DDBJ databases">
        <authorList>
            <person name="Jaros S."/>
            <person name="Januszkiewicz K."/>
            <person name="Wedrychowicz H."/>
        </authorList>
    </citation>
    <scope>NUCLEOTIDE SEQUENCE [LARGE SCALE GENOMIC DNA]</scope>
    <source>
        <strain evidence="9 10">DSM 21864</strain>
    </source>
</reference>
<dbReference type="Gene3D" id="1.10.287.130">
    <property type="match status" value="1"/>
</dbReference>
<evidence type="ECO:0000256" key="5">
    <source>
        <dbReference type="ARBA" id="ARBA00022777"/>
    </source>
</evidence>
<dbReference type="InterPro" id="IPR003661">
    <property type="entry name" value="HisK_dim/P_dom"/>
</dbReference>
<evidence type="ECO:0000256" key="7">
    <source>
        <dbReference type="SAM" id="Phobius"/>
    </source>
</evidence>
<dbReference type="InterPro" id="IPR005467">
    <property type="entry name" value="His_kinase_dom"/>
</dbReference>
<dbReference type="SMART" id="SM00388">
    <property type="entry name" value="HisKA"/>
    <property type="match status" value="1"/>
</dbReference>
<dbReference type="EC" id="2.7.13.3" evidence="2"/>
<dbReference type="PRINTS" id="PR00344">
    <property type="entry name" value="BCTRLSENSOR"/>
</dbReference>
<dbReference type="PROSITE" id="PS50109">
    <property type="entry name" value="HIS_KIN"/>
    <property type="match status" value="1"/>
</dbReference>
<proteinExistence type="predicted"/>
<dbReference type="Pfam" id="PF02518">
    <property type="entry name" value="HATPase_c"/>
    <property type="match status" value="1"/>
</dbReference>
<protein>
    <recommendedName>
        <fullName evidence="2">histidine kinase</fullName>
        <ecNumber evidence="2">2.7.13.3</ecNumber>
    </recommendedName>
</protein>
<dbReference type="AlphaFoldDB" id="A0A1M6NJD8"/>
<dbReference type="STRING" id="1121298.SAMN05444401_0235"/>
<evidence type="ECO:0000256" key="1">
    <source>
        <dbReference type="ARBA" id="ARBA00000085"/>
    </source>
</evidence>
<feature type="domain" description="Histidine kinase" evidence="8">
    <location>
        <begin position="240"/>
        <end position="454"/>
    </location>
</feature>
<accession>A0A1M6NJD8</accession>
<dbReference type="Pfam" id="PF00512">
    <property type="entry name" value="HisKA"/>
    <property type="match status" value="1"/>
</dbReference>
<dbReference type="InterPro" id="IPR036890">
    <property type="entry name" value="HATPase_C_sf"/>
</dbReference>
<dbReference type="EMBL" id="FQZO01000011">
    <property type="protein sequence ID" value="SHJ95793.1"/>
    <property type="molecule type" value="Genomic_DNA"/>
</dbReference>
<keyword evidence="4" id="KW-0808">Transferase</keyword>
<name>A0A1M6NJD8_9CLOT</name>
<dbReference type="InterPro" id="IPR050736">
    <property type="entry name" value="Sensor_HK_Regulatory"/>
</dbReference>
<dbReference type="InterPro" id="IPR003594">
    <property type="entry name" value="HATPase_dom"/>
</dbReference>
<evidence type="ECO:0000256" key="6">
    <source>
        <dbReference type="ARBA" id="ARBA00023012"/>
    </source>
</evidence>
<dbReference type="OrthoDB" id="368131at2"/>
<comment type="catalytic activity">
    <reaction evidence="1">
        <text>ATP + protein L-histidine = ADP + protein N-phospho-L-histidine.</text>
        <dbReference type="EC" id="2.7.13.3"/>
    </reaction>
</comment>
<organism evidence="9 10">
    <name type="scientific">Clostridium amylolyticum</name>
    <dbReference type="NCBI Taxonomy" id="1121298"/>
    <lineage>
        <taxon>Bacteria</taxon>
        <taxon>Bacillati</taxon>
        <taxon>Bacillota</taxon>
        <taxon>Clostridia</taxon>
        <taxon>Eubacteriales</taxon>
        <taxon>Clostridiaceae</taxon>
        <taxon>Clostridium</taxon>
    </lineage>
</organism>
<evidence type="ECO:0000256" key="4">
    <source>
        <dbReference type="ARBA" id="ARBA00022679"/>
    </source>
</evidence>
<keyword evidence="7" id="KW-1133">Transmembrane helix</keyword>
<feature type="transmembrane region" description="Helical" evidence="7">
    <location>
        <begin position="152"/>
        <end position="174"/>
    </location>
</feature>
<keyword evidence="7" id="KW-0472">Membrane</keyword>